<protein>
    <submittedName>
        <fullName evidence="2">Uncharacterized protein</fullName>
    </submittedName>
</protein>
<dbReference type="GeneID" id="77953667"/>
<accession>A0A7D2HG45</accession>
<feature type="transmembrane region" description="Helical" evidence="1">
    <location>
        <begin position="20"/>
        <end position="41"/>
    </location>
</feature>
<dbReference type="Proteomes" id="UP000509570">
    <property type="component" value="Segment"/>
</dbReference>
<keyword evidence="1" id="KW-0472">Membrane</keyword>
<dbReference type="KEGG" id="vg:77953667"/>
<dbReference type="RefSeq" id="YP_010677293.1">
    <property type="nucleotide sequence ID" value="NC_071019.1"/>
</dbReference>
<reference evidence="2 3" key="1">
    <citation type="submission" date="2020-01" db="EMBL/GenBank/DDBJ databases">
        <authorList>
            <person name="Zhang W."/>
            <person name="Zhang R."/>
            <person name="Hu Y."/>
            <person name="Liu Y."/>
            <person name="Lin W."/>
            <person name="Wang L."/>
            <person name="Li J."/>
            <person name="An X."/>
            <person name="Song L."/>
            <person name="Fan H."/>
            <person name="Shi T."/>
            <person name="Liu H."/>
            <person name="Tong Y."/>
        </authorList>
    </citation>
    <scope>NUCLEOTIDE SEQUENCE [LARGE SCALE GENOMIC DNA]</scope>
</reference>
<keyword evidence="3" id="KW-1185">Reference proteome</keyword>
<evidence type="ECO:0000256" key="1">
    <source>
        <dbReference type="SAM" id="Phobius"/>
    </source>
</evidence>
<organism evidence="2 3">
    <name type="scientific">Stenotrophomonas phage vB_SmaS_BUCT548</name>
    <dbReference type="NCBI Taxonomy" id="2712941"/>
    <lineage>
        <taxon>Viruses</taxon>
        <taxon>Duplodnaviria</taxon>
        <taxon>Heunggongvirae</taxon>
        <taxon>Uroviricota</taxon>
        <taxon>Caudoviricetes</taxon>
        <taxon>Beaumontvirinae</taxon>
        <taxon>Bixiavirus</taxon>
        <taxon>Bixiavirus BUCT548</taxon>
    </lineage>
</organism>
<evidence type="ECO:0000313" key="2">
    <source>
        <dbReference type="EMBL" id="QIQ60828.1"/>
    </source>
</evidence>
<dbReference type="EMBL" id="MN937349">
    <property type="protein sequence ID" value="QIQ60828.1"/>
    <property type="molecule type" value="Genomic_DNA"/>
</dbReference>
<keyword evidence="1" id="KW-0812">Transmembrane</keyword>
<keyword evidence="1" id="KW-1133">Transmembrane helix</keyword>
<proteinExistence type="predicted"/>
<evidence type="ECO:0000313" key="3">
    <source>
        <dbReference type="Proteomes" id="UP000509570"/>
    </source>
</evidence>
<name>A0A7D2HG45_9CAUD</name>
<feature type="transmembrane region" description="Helical" evidence="1">
    <location>
        <begin position="53"/>
        <end position="77"/>
    </location>
</feature>
<sequence length="115" mass="12921">MFDLFRSIFAAFISPEMGYAFIGVYLLTAAIMAVCMGFIAYGNIKEERRLSLGLLTTVLVHVLLPVYNTLFLLYAILSIAGEALLPYSNRVLDYLDEIDVLKLKGYNPPLRASRH</sequence>